<dbReference type="AlphaFoldDB" id="A0A4Z0GZD4"/>
<evidence type="ECO:0000313" key="3">
    <source>
        <dbReference type="Proteomes" id="UP000297982"/>
    </source>
</evidence>
<keyword evidence="1" id="KW-0812">Transmembrane</keyword>
<feature type="transmembrane region" description="Helical" evidence="1">
    <location>
        <begin position="20"/>
        <end position="39"/>
    </location>
</feature>
<dbReference type="STRING" id="192814.GCA_900166575_03024"/>
<feature type="transmembrane region" description="Helical" evidence="1">
    <location>
        <begin position="141"/>
        <end position="164"/>
    </location>
</feature>
<gene>
    <name evidence="2" type="ORF">E4663_10835</name>
</gene>
<organism evidence="2 3">
    <name type="scientific">Halobacillus salinus</name>
    <dbReference type="NCBI Taxonomy" id="192814"/>
    <lineage>
        <taxon>Bacteria</taxon>
        <taxon>Bacillati</taxon>
        <taxon>Bacillota</taxon>
        <taxon>Bacilli</taxon>
        <taxon>Bacillales</taxon>
        <taxon>Bacillaceae</taxon>
        <taxon>Halobacillus</taxon>
    </lineage>
</organism>
<reference evidence="2 3" key="1">
    <citation type="journal article" date="2003" name="Int. J. Syst. Evol. Microbiol.">
        <title>Halobacillus salinus sp. nov., isolated from a salt lake on the coast of the East Sea in Korea.</title>
        <authorList>
            <person name="Yoon J.H."/>
            <person name="Kang K.H."/>
            <person name="Park Y.H."/>
        </authorList>
    </citation>
    <scope>NUCLEOTIDE SEQUENCE [LARGE SCALE GENOMIC DNA]</scope>
    <source>
        <strain evidence="2 3">HSL-3</strain>
    </source>
</reference>
<dbReference type="Pfam" id="PF14808">
    <property type="entry name" value="TMEM164"/>
    <property type="match status" value="1"/>
</dbReference>
<feature type="transmembrane region" description="Helical" evidence="1">
    <location>
        <begin position="83"/>
        <end position="103"/>
    </location>
</feature>
<feature type="transmembrane region" description="Helical" evidence="1">
    <location>
        <begin position="212"/>
        <end position="233"/>
    </location>
</feature>
<dbReference type="NCBIfam" id="TIGR02206">
    <property type="entry name" value="intg_mem_TP0381"/>
    <property type="match status" value="1"/>
</dbReference>
<feature type="transmembrane region" description="Helical" evidence="1">
    <location>
        <begin position="51"/>
        <end position="71"/>
    </location>
</feature>
<protein>
    <submittedName>
        <fullName evidence="2">TIGR02206 family membrane protein</fullName>
    </submittedName>
</protein>
<keyword evidence="3" id="KW-1185">Reference proteome</keyword>
<name>A0A4Z0GZD4_9BACI</name>
<dbReference type="Proteomes" id="UP000297982">
    <property type="component" value="Unassembled WGS sequence"/>
</dbReference>
<dbReference type="EMBL" id="SRJC01000002">
    <property type="protein sequence ID" value="TGB02650.1"/>
    <property type="molecule type" value="Genomic_DNA"/>
</dbReference>
<feature type="transmembrane region" description="Helical" evidence="1">
    <location>
        <begin position="110"/>
        <end position="129"/>
    </location>
</feature>
<comment type="caution">
    <text evidence="2">The sequence shown here is derived from an EMBL/GenBank/DDBJ whole genome shotgun (WGS) entry which is preliminary data.</text>
</comment>
<proteinExistence type="predicted"/>
<accession>A0A4Z0GZD4</accession>
<sequence length="244" mass="28263">MLMNNWFETYSSHPFEPFTLSHWTVLILFLAGILFILISAGQMAKKPQLSLYMRIFLFTCLLVSEVSYQIWAVTNGVWSMALYIPFHLCGVASIIGMITLVTYHPKLIKLNYFIGIIPALIALITPDLLYDYHHFRFWKFFLHHMAIIWTSLFLVVTTGVRITWRTTVKAYLWLVVYGVIVGMINTALDANYMYLDRPPGANTPLDYIGDGIWYYLNLGVIALCVFVLMKLLYRPFKKKFSSKS</sequence>
<evidence type="ECO:0000313" key="2">
    <source>
        <dbReference type="EMBL" id="TGB02650.1"/>
    </source>
</evidence>
<evidence type="ECO:0000256" key="1">
    <source>
        <dbReference type="SAM" id="Phobius"/>
    </source>
</evidence>
<keyword evidence="1" id="KW-0472">Membrane</keyword>
<dbReference type="InterPro" id="IPR011737">
    <property type="entry name" value="CHP02206_TP0381"/>
</dbReference>
<keyword evidence="1" id="KW-1133">Transmembrane helix</keyword>
<feature type="transmembrane region" description="Helical" evidence="1">
    <location>
        <begin position="171"/>
        <end position="192"/>
    </location>
</feature>